<dbReference type="PROSITE" id="PS50144">
    <property type="entry name" value="MATH"/>
    <property type="match status" value="1"/>
</dbReference>
<evidence type="ECO:0000313" key="3">
    <source>
        <dbReference type="EMBL" id="CAF3748404.1"/>
    </source>
</evidence>
<name>A0A8S2IKZ9_9BILA</name>
<protein>
    <recommendedName>
        <fullName evidence="1">MATH domain-containing protein</fullName>
    </recommendedName>
</protein>
<dbReference type="AlphaFoldDB" id="A0A8S2IKZ9"/>
<evidence type="ECO:0000259" key="1">
    <source>
        <dbReference type="PROSITE" id="PS50144"/>
    </source>
</evidence>
<accession>A0A8S2IKZ9</accession>
<dbReference type="InterPro" id="IPR049342">
    <property type="entry name" value="TRAF1-6_MATH_dom"/>
</dbReference>
<dbReference type="GO" id="GO:0031625">
    <property type="term" value="F:ubiquitin protein ligase binding"/>
    <property type="evidence" value="ECO:0007669"/>
    <property type="project" value="TreeGrafter"/>
</dbReference>
<proteinExistence type="predicted"/>
<dbReference type="PANTHER" id="PTHR10131">
    <property type="entry name" value="TNF RECEPTOR ASSOCIATED FACTOR"/>
    <property type="match status" value="1"/>
</dbReference>
<organism evidence="3 4">
    <name type="scientific">Didymodactylos carnosus</name>
    <dbReference type="NCBI Taxonomy" id="1234261"/>
    <lineage>
        <taxon>Eukaryota</taxon>
        <taxon>Metazoa</taxon>
        <taxon>Spiralia</taxon>
        <taxon>Gnathifera</taxon>
        <taxon>Rotifera</taxon>
        <taxon>Eurotatoria</taxon>
        <taxon>Bdelloidea</taxon>
        <taxon>Philodinida</taxon>
        <taxon>Philodinidae</taxon>
        <taxon>Didymodactylos</taxon>
    </lineage>
</organism>
<feature type="domain" description="MATH" evidence="1">
    <location>
        <begin position="120"/>
        <end position="263"/>
    </location>
</feature>
<gene>
    <name evidence="2" type="ORF">OVA965_LOCUS13419</name>
    <name evidence="3" type="ORF">TMI583_LOCUS13422</name>
</gene>
<evidence type="ECO:0000313" key="2">
    <source>
        <dbReference type="EMBL" id="CAF0977728.1"/>
    </source>
</evidence>
<dbReference type="InterPro" id="IPR002083">
    <property type="entry name" value="MATH/TRAF_dom"/>
</dbReference>
<dbReference type="EMBL" id="CAJNOK010005584">
    <property type="protein sequence ID" value="CAF0977728.1"/>
    <property type="molecule type" value="Genomic_DNA"/>
</dbReference>
<dbReference type="InterPro" id="IPR008974">
    <property type="entry name" value="TRAF-like"/>
</dbReference>
<dbReference type="Pfam" id="PF21355">
    <property type="entry name" value="TRAF-mep_MATH"/>
    <property type="match status" value="1"/>
</dbReference>
<dbReference type="GO" id="GO:0005164">
    <property type="term" value="F:tumor necrosis factor receptor binding"/>
    <property type="evidence" value="ECO:0007669"/>
    <property type="project" value="TreeGrafter"/>
</dbReference>
<dbReference type="EMBL" id="CAJOBA010005590">
    <property type="protein sequence ID" value="CAF3748404.1"/>
    <property type="molecule type" value="Genomic_DNA"/>
</dbReference>
<dbReference type="PANTHER" id="PTHR10131:SF94">
    <property type="entry name" value="TNF RECEPTOR-ASSOCIATED FACTOR 4"/>
    <property type="match status" value="1"/>
</dbReference>
<dbReference type="Proteomes" id="UP000677228">
    <property type="component" value="Unassembled WGS sequence"/>
</dbReference>
<dbReference type="Proteomes" id="UP000682733">
    <property type="component" value="Unassembled WGS sequence"/>
</dbReference>
<dbReference type="SUPFAM" id="SSF49599">
    <property type="entry name" value="TRAF domain-like"/>
    <property type="match status" value="1"/>
</dbReference>
<dbReference type="SMART" id="SM00061">
    <property type="entry name" value="MATH"/>
    <property type="match status" value="1"/>
</dbReference>
<dbReference type="GO" id="GO:0043122">
    <property type="term" value="P:regulation of canonical NF-kappaB signal transduction"/>
    <property type="evidence" value="ECO:0007669"/>
    <property type="project" value="TreeGrafter"/>
</dbReference>
<comment type="caution">
    <text evidence="3">The sequence shown here is derived from an EMBL/GenBank/DDBJ whole genome shotgun (WGS) entry which is preliminary data.</text>
</comment>
<evidence type="ECO:0000313" key="4">
    <source>
        <dbReference type="Proteomes" id="UP000682733"/>
    </source>
</evidence>
<reference evidence="3" key="1">
    <citation type="submission" date="2021-02" db="EMBL/GenBank/DDBJ databases">
        <authorList>
            <person name="Nowell W R."/>
        </authorList>
    </citation>
    <scope>NUCLEOTIDE SEQUENCE</scope>
</reference>
<dbReference type="CDD" id="cd00270">
    <property type="entry name" value="MATH_TRAF_C"/>
    <property type="match status" value="1"/>
</dbReference>
<sequence>MNDVWVSAHQKNLICRHVINARLATSSLTQDFHHSLLRYYKLMTILTRDIEQINNDHTLLITRNDQLNDILVRCKHYINELQSSIPETNQQLNEIHLNHLRLQEELTNVKNSILPPAVHDGSLIWKITDVYHKIDGARSDIHPYINSPPFFSSPIGYKMKVTLYLNGDGEAHCKYMSLYFMIMQGEFDSILHWPFNFGVTFCLIDQSNQQRHITETFYPDSKSVVCHRPRSDTNEAIGIQKFCSLDSLRHYIQDDVMFIKINIDFVTIPPHPTICLPVSSSTCTQSPVIATDERRQSMPDSNDEFRLCIAGRSNAPLYSVHPPP</sequence>
<dbReference type="Gene3D" id="2.60.210.10">
    <property type="entry name" value="Apoptosis, Tumor Necrosis Factor Receptor Associated Protein 2, Chain A"/>
    <property type="match status" value="1"/>
</dbReference>